<dbReference type="Pfam" id="PF04286">
    <property type="entry name" value="DUF445"/>
    <property type="match status" value="1"/>
</dbReference>
<dbReference type="PANTHER" id="PTHR38442">
    <property type="entry name" value="INNER MEMBRANE PROTEIN-RELATED"/>
    <property type="match status" value="1"/>
</dbReference>
<dbReference type="PANTHER" id="PTHR38442:SF1">
    <property type="entry name" value="INNER MEMBRANE PROTEIN"/>
    <property type="match status" value="1"/>
</dbReference>
<feature type="transmembrane region" description="Helical" evidence="2">
    <location>
        <begin position="198"/>
        <end position="215"/>
    </location>
</feature>
<feature type="region of interest" description="Disordered" evidence="1">
    <location>
        <begin position="21"/>
        <end position="57"/>
    </location>
</feature>
<dbReference type="OrthoDB" id="9769590at2"/>
<dbReference type="AlphaFoldDB" id="A0A4Z0C1T9"/>
<accession>A0A4Z0C1T9</accession>
<proteinExistence type="predicted"/>
<dbReference type="InterPro" id="IPR007383">
    <property type="entry name" value="DUF445"/>
</dbReference>
<keyword evidence="2" id="KW-1133">Transmembrane helix</keyword>
<organism evidence="3 4">
    <name type="scientific">Ramlibacter henchirensis</name>
    <dbReference type="NCBI Taxonomy" id="204072"/>
    <lineage>
        <taxon>Bacteria</taxon>
        <taxon>Pseudomonadati</taxon>
        <taxon>Pseudomonadota</taxon>
        <taxon>Betaproteobacteria</taxon>
        <taxon>Burkholderiales</taxon>
        <taxon>Comamonadaceae</taxon>
        <taxon>Ramlibacter</taxon>
    </lineage>
</organism>
<gene>
    <name evidence="3" type="ORF">EZ313_02665</name>
</gene>
<evidence type="ECO:0000313" key="4">
    <source>
        <dbReference type="Proteomes" id="UP000298180"/>
    </source>
</evidence>
<dbReference type="Proteomes" id="UP000298180">
    <property type="component" value="Unassembled WGS sequence"/>
</dbReference>
<reference evidence="3 4" key="1">
    <citation type="submission" date="2019-03" db="EMBL/GenBank/DDBJ databases">
        <title>Ramlibacter henchirensis DSM 14656, whole genome shotgun sequence.</title>
        <authorList>
            <person name="Zhang X."/>
            <person name="Feng G."/>
            <person name="Zhu H."/>
        </authorList>
    </citation>
    <scope>NUCLEOTIDE SEQUENCE [LARGE SCALE GENOMIC DNA]</scope>
    <source>
        <strain evidence="3 4">DSM 14656</strain>
    </source>
</reference>
<comment type="caution">
    <text evidence="3">The sequence shown here is derived from an EMBL/GenBank/DDBJ whole genome shotgun (WGS) entry which is preliminary data.</text>
</comment>
<keyword evidence="4" id="KW-1185">Reference proteome</keyword>
<feature type="transmembrane region" description="Helical" evidence="2">
    <location>
        <begin position="221"/>
        <end position="245"/>
    </location>
</feature>
<feature type="transmembrane region" description="Helical" evidence="2">
    <location>
        <begin position="157"/>
        <end position="178"/>
    </location>
</feature>
<evidence type="ECO:0000256" key="2">
    <source>
        <dbReference type="SAM" id="Phobius"/>
    </source>
</evidence>
<keyword evidence="2" id="KW-0472">Membrane</keyword>
<name>A0A4Z0C1T9_9BURK</name>
<dbReference type="GO" id="GO:0005886">
    <property type="term" value="C:plasma membrane"/>
    <property type="evidence" value="ECO:0007669"/>
    <property type="project" value="TreeGrafter"/>
</dbReference>
<keyword evidence="2" id="KW-0812">Transmembrane</keyword>
<evidence type="ECO:0000313" key="3">
    <source>
        <dbReference type="EMBL" id="TFZ05587.1"/>
    </source>
</evidence>
<evidence type="ECO:0000256" key="1">
    <source>
        <dbReference type="SAM" id="MobiDB-lite"/>
    </source>
</evidence>
<sequence>MPRACRRQSVLAPMRWPQRAGTVVRPETRAPRCLSSRAAPSCRHASSSASAGDGRPGMRVIASGEMPEGVRRCAHPRGTRNCAVHSCGTASSALPRPRRGLWLHRSSWRRERDGFAGARRCAQQVLSAEVARVRRPAWRCASEPESPQDEERGSMSVLPIVAGGLVAVLGAGCAFHFYPAHGLKGHEEQLADAKRRAVLWLVAVAACFLATFAAPQATGAILLRSGFGAAMVGAIADWIAVSALFRRIWLVSESDVIARQKDSIGDELARFVHDKFLDAGSLAELIRRHDLGAAVAGWLTQEANTRRLAGFLLKSVTGFLHVIEEDRVQDLLKDATRSLMGQVDLSRSAGQVLESLTADGRHQELLDQLIVKILDACNQRETRDAIAGKIVHWLRTEHRFKQLVLPTEWIGAKGSEIIAGNLGSFLQEVQADRGHPLRAGFDRQVGHLVSRLQTDPVMRLKGEEIKQYLLNDEHLARYAGGLWARLSEWIRNDIESRDSVLHRNLVASAGWLGRRLASDPELRRTLNAQLEAAARTSAPEFAQFLTRHIRDTVHAWDAREMSRQVELVLGARLQKIRFNGTAMGFVIGVLLFVAERAADRWLVG</sequence>
<dbReference type="EMBL" id="SMLM01000001">
    <property type="protein sequence ID" value="TFZ05587.1"/>
    <property type="molecule type" value="Genomic_DNA"/>
</dbReference>
<protein>
    <submittedName>
        <fullName evidence="3">DUF445 domain-containing protein</fullName>
    </submittedName>
</protein>